<accession>A0A1Y5MEV9</accession>
<sequence>MANAYTINDHNLVINVRSGFLTYGRAIGRFAHACREKNQTEYIKYLNKTPATINRYKLLSEFNDNGNMRDANSKDDELHNMAFVNNLLKGFQDSFKEDYTAQSYTQKRNGKDTVIKKSWRKDMRSFCEIIITFGTDRKKEPKEGLNGEESKFINENIQMDRVMRFINAYCAKHGVKCLLVAEHNDEKTKHFHIFFTNYSFEKHANLRFSGRSKTAKFGQELQDMGAEAFEGQVLRGKSSKNRHKNLTQMHQIASEYKSEQELKEKIQKLIEAEANKYMQKKEPLLGDEYFRLEPNEKRALIVGLRNSVFEQMQESITIISDEQLKEKVELLAGQVTEQNKIIEEDREKNIEVLKEKEQLEKELDELKETQAKQDNEITHLKNRLKAHANQQSKIDEQSVLIKSKDRENQSLARKSESLQKENIGLRDFNDKSLGLLLEIASTNPELKEMIVNEMPELRGKFTKDDALMEME</sequence>
<keyword evidence="1" id="KW-0175">Coiled coil</keyword>
<gene>
    <name evidence="2" type="ORF">B9N65_10370</name>
</gene>
<evidence type="ECO:0000313" key="2">
    <source>
        <dbReference type="EMBL" id="OUT06767.1"/>
    </source>
</evidence>
<comment type="caution">
    <text evidence="2">The sequence shown here is derived from an EMBL/GenBank/DDBJ whole genome shotgun (WGS) entry which is preliminary data.</text>
</comment>
<organism evidence="2 3">
    <name type="scientific">Campylobacter concisus</name>
    <dbReference type="NCBI Taxonomy" id="199"/>
    <lineage>
        <taxon>Bacteria</taxon>
        <taxon>Pseudomonadati</taxon>
        <taxon>Campylobacterota</taxon>
        <taxon>Epsilonproteobacteria</taxon>
        <taxon>Campylobacterales</taxon>
        <taxon>Campylobacteraceae</taxon>
        <taxon>Campylobacter</taxon>
    </lineage>
</organism>
<protein>
    <submittedName>
        <fullName evidence="2">Uncharacterized protein</fullName>
    </submittedName>
</protein>
<dbReference type="AlphaFoldDB" id="A0A1Y5MEV9"/>
<reference evidence="2 3" key="1">
    <citation type="submission" date="2017-04" db="EMBL/GenBank/DDBJ databases">
        <title>Complete genome of Campylobacter concisus ATCC 33237T and draft genomes for an additional eight well characterized C. concisus strains.</title>
        <authorList>
            <person name="Cornelius A.J."/>
            <person name="Miller W.G."/>
            <person name="Lastovica A.J."/>
            <person name="On S.L."/>
            <person name="French N.P."/>
            <person name="Vandenberg O."/>
            <person name="Biggs P.J."/>
        </authorList>
    </citation>
    <scope>NUCLEOTIDE SEQUENCE [LARGE SCALE GENOMIC DNA]</scope>
    <source>
        <strain evidence="2 3">CCUG 19995</strain>
    </source>
</reference>
<name>A0A1Y5MEV9_9BACT</name>
<dbReference type="Proteomes" id="UP000196317">
    <property type="component" value="Unassembled WGS sequence"/>
</dbReference>
<dbReference type="Gene3D" id="3.30.930.30">
    <property type="match status" value="1"/>
</dbReference>
<evidence type="ECO:0000313" key="3">
    <source>
        <dbReference type="Proteomes" id="UP000196317"/>
    </source>
</evidence>
<dbReference type="EMBL" id="NDYN01000012">
    <property type="protein sequence ID" value="OUT06767.1"/>
    <property type="molecule type" value="Genomic_DNA"/>
</dbReference>
<dbReference type="RefSeq" id="WP_087583775.1">
    <property type="nucleotide sequence ID" value="NZ_NDYN01000012.1"/>
</dbReference>
<evidence type="ECO:0000256" key="1">
    <source>
        <dbReference type="SAM" id="Coils"/>
    </source>
</evidence>
<proteinExistence type="predicted"/>
<feature type="coiled-coil region" evidence="1">
    <location>
        <begin position="342"/>
        <end position="421"/>
    </location>
</feature>